<dbReference type="GO" id="GO:0051500">
    <property type="term" value="F:D-tyrosyl-tRNA(Tyr) deacylase activity"/>
    <property type="evidence" value="ECO:0007669"/>
    <property type="project" value="TreeGrafter"/>
</dbReference>
<dbReference type="InterPro" id="IPR003732">
    <property type="entry name" value="Daa-tRNA_deacyls_DTD"/>
</dbReference>
<protein>
    <recommendedName>
        <fullName evidence="3">D-aminoacyl-tRNA deacylase</fullName>
        <ecNumber evidence="3">3.1.1.96</ecNumber>
    </recommendedName>
</protein>
<comment type="subunit">
    <text evidence="2">Homodimer.</text>
</comment>
<name>A0A0K8R906_IXORI</name>
<evidence type="ECO:0000313" key="8">
    <source>
        <dbReference type="EMBL" id="JAA67373.1"/>
    </source>
</evidence>
<dbReference type="Gene3D" id="3.50.80.10">
    <property type="entry name" value="D-tyrosyl-tRNA(Tyr) deacylase"/>
    <property type="match status" value="1"/>
</dbReference>
<dbReference type="Pfam" id="PF02580">
    <property type="entry name" value="Tyr_Deacylase"/>
    <property type="match status" value="1"/>
</dbReference>
<comment type="subcellular location">
    <subcellularLocation>
        <location evidence="1">Cytoplasm</location>
    </subcellularLocation>
</comment>
<keyword evidence="5" id="KW-0378">Hydrolase</keyword>
<evidence type="ECO:0000256" key="5">
    <source>
        <dbReference type="ARBA" id="ARBA00022801"/>
    </source>
</evidence>
<dbReference type="GO" id="GO:0005737">
    <property type="term" value="C:cytoplasm"/>
    <property type="evidence" value="ECO:0007669"/>
    <property type="project" value="UniProtKB-SubCell"/>
</dbReference>
<dbReference type="AlphaFoldDB" id="A0A0K8R906"/>
<organism evidence="8">
    <name type="scientific">Ixodes ricinus</name>
    <name type="common">Common tick</name>
    <name type="synonym">Acarus ricinus</name>
    <dbReference type="NCBI Taxonomy" id="34613"/>
    <lineage>
        <taxon>Eukaryota</taxon>
        <taxon>Metazoa</taxon>
        <taxon>Ecdysozoa</taxon>
        <taxon>Arthropoda</taxon>
        <taxon>Chelicerata</taxon>
        <taxon>Arachnida</taxon>
        <taxon>Acari</taxon>
        <taxon>Parasitiformes</taxon>
        <taxon>Ixodida</taxon>
        <taxon>Ixodoidea</taxon>
        <taxon>Ixodidae</taxon>
        <taxon>Ixodinae</taxon>
        <taxon>Ixodes</taxon>
    </lineage>
</organism>
<comment type="catalytic activity">
    <reaction evidence="7">
        <text>a D-aminoacyl-tRNA + H2O = a tRNA + a D-alpha-amino acid + H(+)</text>
        <dbReference type="Rhea" id="RHEA:13953"/>
        <dbReference type="Rhea" id="RHEA-COMP:10123"/>
        <dbReference type="Rhea" id="RHEA-COMP:10124"/>
        <dbReference type="ChEBI" id="CHEBI:15377"/>
        <dbReference type="ChEBI" id="CHEBI:15378"/>
        <dbReference type="ChEBI" id="CHEBI:59871"/>
        <dbReference type="ChEBI" id="CHEBI:78442"/>
        <dbReference type="ChEBI" id="CHEBI:79333"/>
        <dbReference type="EC" id="3.1.1.96"/>
    </reaction>
</comment>
<proteinExistence type="evidence at transcript level"/>
<keyword evidence="4" id="KW-0963">Cytoplasm</keyword>
<dbReference type="InterPro" id="IPR023509">
    <property type="entry name" value="DTD-like_sf"/>
</dbReference>
<evidence type="ECO:0000256" key="7">
    <source>
        <dbReference type="ARBA" id="ARBA00048018"/>
    </source>
</evidence>
<dbReference type="EMBL" id="GADI01006435">
    <property type="protein sequence ID" value="JAA67373.1"/>
    <property type="molecule type" value="mRNA"/>
</dbReference>
<dbReference type="SUPFAM" id="SSF69500">
    <property type="entry name" value="DTD-like"/>
    <property type="match status" value="1"/>
</dbReference>
<evidence type="ECO:0000256" key="1">
    <source>
        <dbReference type="ARBA" id="ARBA00004496"/>
    </source>
</evidence>
<evidence type="ECO:0000256" key="6">
    <source>
        <dbReference type="ARBA" id="ARBA00047676"/>
    </source>
</evidence>
<dbReference type="EC" id="3.1.1.96" evidence="3"/>
<evidence type="ECO:0000256" key="4">
    <source>
        <dbReference type="ARBA" id="ARBA00022490"/>
    </source>
</evidence>
<evidence type="ECO:0000256" key="2">
    <source>
        <dbReference type="ARBA" id="ARBA00011738"/>
    </source>
</evidence>
<dbReference type="PANTHER" id="PTHR10472">
    <property type="entry name" value="D-TYROSYL-TRNA TYR DEACYLASE"/>
    <property type="match status" value="1"/>
</dbReference>
<accession>A0A0K8R906</accession>
<dbReference type="FunFam" id="3.50.80.10:FF:000008">
    <property type="entry name" value="Putative D-tyrosyl-tRNA(Tyr) deacylase 2"/>
    <property type="match status" value="1"/>
</dbReference>
<dbReference type="PANTHER" id="PTHR10472:SF1">
    <property type="entry name" value="D-AMINOACYL-TRNA DEACYLASE 2"/>
    <property type="match status" value="1"/>
</dbReference>
<comment type="catalytic activity">
    <reaction evidence="6">
        <text>glycyl-tRNA(Ala) + H2O = tRNA(Ala) + glycine + H(+)</text>
        <dbReference type="Rhea" id="RHEA:53744"/>
        <dbReference type="Rhea" id="RHEA-COMP:9657"/>
        <dbReference type="Rhea" id="RHEA-COMP:13640"/>
        <dbReference type="ChEBI" id="CHEBI:15377"/>
        <dbReference type="ChEBI" id="CHEBI:15378"/>
        <dbReference type="ChEBI" id="CHEBI:57305"/>
        <dbReference type="ChEBI" id="CHEBI:78442"/>
        <dbReference type="ChEBI" id="CHEBI:78522"/>
        <dbReference type="EC" id="3.1.1.96"/>
    </reaction>
</comment>
<reference evidence="8" key="1">
    <citation type="submission" date="2012-12" db="EMBL/GenBank/DDBJ databases">
        <title>Identification and characterization of a phenylalanine ammonia-lyase gene family in Isatis indigotica Fort.</title>
        <authorList>
            <person name="Liu Q."/>
            <person name="Chen J."/>
            <person name="Zhou X."/>
            <person name="Di P."/>
            <person name="Xiao Y."/>
            <person name="Xuan H."/>
            <person name="Zhang L."/>
            <person name="Chen W."/>
        </authorList>
    </citation>
    <scope>NUCLEOTIDE SEQUENCE</scope>
    <source>
        <tissue evidence="8">Salivary gland</tissue>
    </source>
</reference>
<evidence type="ECO:0000256" key="3">
    <source>
        <dbReference type="ARBA" id="ARBA00013056"/>
    </source>
</evidence>
<sequence length="197" mass="21417">MCCRVVVQQCLKARLAVAENDCVEIGRGIVLFVSFLENATKDDVLRTAKSVLNVKLCDSGEGALVSVLELPGDVLVVPQACLAGKRKGNRVQYHGLVSKDRGQEFYRIFVEQCQILVSERQWCGGKTITTVRSGTYGDRQVLSMETNGPFTQCSGLLVPTAFHSHSGLLVPSAFHTCSGLLVPATFHARLKGSTLFE</sequence>